<name>A0A831WPK0_PROAE</name>
<protein>
    <submittedName>
        <fullName evidence="1">Uncharacterized protein</fullName>
    </submittedName>
</protein>
<dbReference type="EMBL" id="DSBW01000153">
    <property type="protein sequence ID" value="HED31402.1"/>
    <property type="molecule type" value="Genomic_DNA"/>
</dbReference>
<reference evidence="1" key="1">
    <citation type="journal article" date="2020" name="mSystems">
        <title>Genome- and Community-Level Interaction Insights into Carbon Utilization and Element Cycling Functions of Hydrothermarchaeota in Hydrothermal Sediment.</title>
        <authorList>
            <person name="Zhou Z."/>
            <person name="Liu Y."/>
            <person name="Xu W."/>
            <person name="Pan J."/>
            <person name="Luo Z.H."/>
            <person name="Li M."/>
        </authorList>
    </citation>
    <scope>NUCLEOTIDE SEQUENCE [LARGE SCALE GENOMIC DNA]</scope>
    <source>
        <strain evidence="1">SpSt-1181</strain>
    </source>
</reference>
<dbReference type="Proteomes" id="UP000886335">
    <property type="component" value="Unassembled WGS sequence"/>
</dbReference>
<accession>A0A831WPK0</accession>
<dbReference type="AlphaFoldDB" id="A0A831WPK0"/>
<sequence length="116" mass="11747">MKNNSTIAGIVLCALSIICPLIDNLSAEPVDATTSVSVSVVVFFHLGFPAIASQETPIPVTATSGYPVVSAGFSSSARGNTCCFSSSVSSFSTISLNPVTAGSPSEKCIQVTATTL</sequence>
<comment type="caution">
    <text evidence="1">The sequence shown here is derived from an EMBL/GenBank/DDBJ whole genome shotgun (WGS) entry which is preliminary data.</text>
</comment>
<proteinExistence type="predicted"/>
<organism evidence="1">
    <name type="scientific">Prosthecochloris aestuarii</name>
    <dbReference type="NCBI Taxonomy" id="1102"/>
    <lineage>
        <taxon>Bacteria</taxon>
        <taxon>Pseudomonadati</taxon>
        <taxon>Chlorobiota</taxon>
        <taxon>Chlorobiia</taxon>
        <taxon>Chlorobiales</taxon>
        <taxon>Chlorobiaceae</taxon>
        <taxon>Prosthecochloris</taxon>
    </lineage>
</organism>
<evidence type="ECO:0000313" key="1">
    <source>
        <dbReference type="EMBL" id="HED31402.1"/>
    </source>
</evidence>
<gene>
    <name evidence="1" type="ORF">ENN50_06945</name>
</gene>